<dbReference type="AlphaFoldDB" id="A0A4Y0BLA6"/>
<dbReference type="VEuPathDB" id="VectorBase:AFUN2_006096"/>
<dbReference type="EnsemblMetazoa" id="AFUN019628-RA">
    <property type="protein sequence ID" value="AFUN019628-PA"/>
    <property type="gene ID" value="AFUN019628"/>
</dbReference>
<dbReference type="STRING" id="62324.A0A4Y0BLA6"/>
<organism evidence="1">
    <name type="scientific">Anopheles funestus</name>
    <name type="common">African malaria mosquito</name>
    <dbReference type="NCBI Taxonomy" id="62324"/>
    <lineage>
        <taxon>Eukaryota</taxon>
        <taxon>Metazoa</taxon>
        <taxon>Ecdysozoa</taxon>
        <taxon>Arthropoda</taxon>
        <taxon>Hexapoda</taxon>
        <taxon>Insecta</taxon>
        <taxon>Pterygota</taxon>
        <taxon>Neoptera</taxon>
        <taxon>Endopterygota</taxon>
        <taxon>Diptera</taxon>
        <taxon>Nematocera</taxon>
        <taxon>Culicoidea</taxon>
        <taxon>Culicidae</taxon>
        <taxon>Anophelinae</taxon>
        <taxon>Anopheles</taxon>
    </lineage>
</organism>
<dbReference type="VEuPathDB" id="VectorBase:AFUN019628"/>
<protein>
    <submittedName>
        <fullName evidence="1">Uncharacterized protein</fullName>
    </submittedName>
</protein>
<name>A0A4Y0BLA6_ANOFN</name>
<accession>A0A4Y0BLA6</accession>
<sequence length="168" mass="18930">MLLTILREDTSFMIPKDARTLLKTPVSNENNSITTIVGGQLWYQGIASSLQHQFSKTTPNVETLWLDFFVDGIPLHRSGVTEFWPILMKVFGLAIDQVLVVAVYCGDSKPMLVEEYLRPMVTELNHLQQNGIVINGSTFQVSLRAIIADTPARCLIKGKKLYHNKQLK</sequence>
<reference evidence="1" key="1">
    <citation type="submission" date="2020-05" db="UniProtKB">
        <authorList>
            <consortium name="EnsemblMetazoa"/>
        </authorList>
    </citation>
    <scope>IDENTIFICATION</scope>
    <source>
        <strain evidence="1">FUMOZ</strain>
    </source>
</reference>
<proteinExistence type="predicted"/>
<dbReference type="PANTHER" id="PTHR33053">
    <property type="entry name" value="PROTEIN, PUTATIVE-RELATED"/>
    <property type="match status" value="1"/>
</dbReference>
<dbReference type="PANTHER" id="PTHR33053:SF25">
    <property type="entry name" value="TRANSPOSASE DOMAIN-CONTAINING PROTEIN"/>
    <property type="match status" value="1"/>
</dbReference>
<evidence type="ECO:0000313" key="1">
    <source>
        <dbReference type="EnsemblMetazoa" id="AFUN019628-PA"/>
    </source>
</evidence>